<protein>
    <submittedName>
        <fullName evidence="2">TetR family transcriptional regulator</fullName>
    </submittedName>
</protein>
<evidence type="ECO:0000313" key="2">
    <source>
        <dbReference type="EMBL" id="RAW58718.1"/>
    </source>
</evidence>
<gene>
    <name evidence="2" type="ORF">C4N22_08265</name>
    <name evidence="1" type="ORF">C4N25_10770</name>
</gene>
<dbReference type="Proteomes" id="UP000250583">
    <property type="component" value="Unassembled WGS sequence"/>
</dbReference>
<evidence type="ECO:0000313" key="3">
    <source>
        <dbReference type="Proteomes" id="UP000250583"/>
    </source>
</evidence>
<dbReference type="PANTHER" id="PTHR43479">
    <property type="entry name" value="ACREF/ENVCD OPERON REPRESSOR-RELATED"/>
    <property type="match status" value="1"/>
</dbReference>
<name>A0A329UCR5_9FIRM</name>
<dbReference type="EMBL" id="PRLE01000004">
    <property type="protein sequence ID" value="RAW58718.1"/>
    <property type="molecule type" value="Genomic_DNA"/>
</dbReference>
<dbReference type="InterPro" id="IPR009057">
    <property type="entry name" value="Homeodomain-like_sf"/>
</dbReference>
<sequence length="180" mass="20091">MDIRIARTDRAIEKAFMELRAKNPLEKIKIKDLCALACINKSTFYAHYEDIYALSSGLETKVIGNILACVTDFGPNRPLDHTEELTQGLFRAFVQNQRAVNILFSGSRQGVFANSIEQGLRKRVAELDPTFTADPRRGIVLSFCVQGCFYAFTNNSGRMDEAKLVALLAEIAKAAQKIEL</sequence>
<dbReference type="Proteomes" id="UP000251634">
    <property type="component" value="Unassembled WGS sequence"/>
</dbReference>
<dbReference type="EMBL" id="PRKZ01000008">
    <property type="protein sequence ID" value="RAW48594.1"/>
    <property type="molecule type" value="Genomic_DNA"/>
</dbReference>
<reference evidence="3 4" key="1">
    <citation type="submission" date="2018-02" db="EMBL/GenBank/DDBJ databases">
        <title>Complete genome sequencing of Faecalibacterium prausnitzii strains isolated from the human gut.</title>
        <authorList>
            <person name="Fitzgerald B.C."/>
            <person name="Shkoporov A.N."/>
            <person name="Ross P.R."/>
            <person name="Hill C."/>
        </authorList>
    </citation>
    <scope>NUCLEOTIDE SEQUENCE [LARGE SCALE GENOMIC DNA]</scope>
    <source>
        <strain evidence="2 3">APC923/61-1</strain>
        <strain evidence="1 4">APC942/8-14-2</strain>
    </source>
</reference>
<proteinExistence type="predicted"/>
<dbReference type="SUPFAM" id="SSF46689">
    <property type="entry name" value="Homeodomain-like"/>
    <property type="match status" value="1"/>
</dbReference>
<organism evidence="2 3">
    <name type="scientific">Faecalibacterium prausnitzii</name>
    <dbReference type="NCBI Taxonomy" id="853"/>
    <lineage>
        <taxon>Bacteria</taxon>
        <taxon>Bacillati</taxon>
        <taxon>Bacillota</taxon>
        <taxon>Clostridia</taxon>
        <taxon>Eubacteriales</taxon>
        <taxon>Oscillospiraceae</taxon>
        <taxon>Faecalibacterium</taxon>
    </lineage>
</organism>
<dbReference type="PANTHER" id="PTHR43479:SF7">
    <property type="entry name" value="TETR-FAMILY TRANSCRIPTIONAL REGULATOR"/>
    <property type="match status" value="1"/>
</dbReference>
<comment type="caution">
    <text evidence="2">The sequence shown here is derived from an EMBL/GenBank/DDBJ whole genome shotgun (WGS) entry which is preliminary data.</text>
</comment>
<evidence type="ECO:0000313" key="4">
    <source>
        <dbReference type="Proteomes" id="UP000251634"/>
    </source>
</evidence>
<evidence type="ECO:0000313" key="1">
    <source>
        <dbReference type="EMBL" id="RAW48594.1"/>
    </source>
</evidence>
<accession>A0A329UCR5</accession>
<dbReference type="OrthoDB" id="9810250at2"/>
<dbReference type="AlphaFoldDB" id="A0A329UCR5"/>
<dbReference type="RefSeq" id="WP_112116053.1">
    <property type="nucleotide sequence ID" value="NZ_DAWEON010000004.1"/>
</dbReference>
<dbReference type="InterPro" id="IPR050624">
    <property type="entry name" value="HTH-type_Tx_Regulator"/>
</dbReference>
<dbReference type="Gene3D" id="1.10.357.10">
    <property type="entry name" value="Tetracycline Repressor, domain 2"/>
    <property type="match status" value="1"/>
</dbReference>